<name>A0ABQ6G086_9CHLR</name>
<organism evidence="5 6">
    <name type="scientific">Dictyobacter halimunensis</name>
    <dbReference type="NCBI Taxonomy" id="3026934"/>
    <lineage>
        <taxon>Bacteria</taxon>
        <taxon>Bacillati</taxon>
        <taxon>Chloroflexota</taxon>
        <taxon>Ktedonobacteria</taxon>
        <taxon>Ktedonobacterales</taxon>
        <taxon>Dictyobacteraceae</taxon>
        <taxon>Dictyobacter</taxon>
    </lineage>
</organism>
<feature type="transmembrane region" description="Helical" evidence="4">
    <location>
        <begin position="344"/>
        <end position="366"/>
    </location>
</feature>
<feature type="transmembrane region" description="Helical" evidence="4">
    <location>
        <begin position="314"/>
        <end position="332"/>
    </location>
</feature>
<feature type="transmembrane region" description="Helical" evidence="4">
    <location>
        <begin position="278"/>
        <end position="307"/>
    </location>
</feature>
<keyword evidence="4" id="KW-0812">Transmembrane</keyword>
<evidence type="ECO:0000256" key="4">
    <source>
        <dbReference type="SAM" id="Phobius"/>
    </source>
</evidence>
<dbReference type="SUPFAM" id="SSF53448">
    <property type="entry name" value="Nucleotide-diphospho-sugar transferases"/>
    <property type="match status" value="1"/>
</dbReference>
<evidence type="ECO:0000313" key="6">
    <source>
        <dbReference type="Proteomes" id="UP001344906"/>
    </source>
</evidence>
<proteinExistence type="inferred from homology"/>
<comment type="caution">
    <text evidence="5">The sequence shown here is derived from an EMBL/GenBank/DDBJ whole genome shotgun (WGS) entry which is preliminary data.</text>
</comment>
<evidence type="ECO:0000313" key="5">
    <source>
        <dbReference type="EMBL" id="GLV59317.1"/>
    </source>
</evidence>
<dbReference type="Gene3D" id="3.90.550.10">
    <property type="entry name" value="Spore Coat Polysaccharide Biosynthesis Protein SpsA, Chain A"/>
    <property type="match status" value="1"/>
</dbReference>
<reference evidence="5 6" key="1">
    <citation type="submission" date="2023-02" db="EMBL/GenBank/DDBJ databases">
        <title>Dictyobacter halimunensis sp. nov., a new member of the class Ktedonobacteria from forest soil in a geothermal area.</title>
        <authorList>
            <person name="Rachmania M.K."/>
            <person name="Ningsih F."/>
            <person name="Sakai Y."/>
            <person name="Yabe S."/>
            <person name="Yokota A."/>
            <person name="Sjamsuridzal W."/>
        </authorList>
    </citation>
    <scope>NUCLEOTIDE SEQUENCE [LARGE SCALE GENOMIC DNA]</scope>
    <source>
        <strain evidence="5 6">S3.2.2.5</strain>
    </source>
</reference>
<evidence type="ECO:0000256" key="3">
    <source>
        <dbReference type="ARBA" id="ARBA00022679"/>
    </source>
</evidence>
<evidence type="ECO:0000256" key="1">
    <source>
        <dbReference type="ARBA" id="ARBA00006739"/>
    </source>
</evidence>
<dbReference type="Pfam" id="PF13641">
    <property type="entry name" value="Glyco_tranf_2_3"/>
    <property type="match status" value="1"/>
</dbReference>
<accession>A0ABQ6G086</accession>
<dbReference type="CDD" id="cd06423">
    <property type="entry name" value="CESA_like"/>
    <property type="match status" value="1"/>
</dbReference>
<keyword evidence="3" id="KW-0808">Transferase</keyword>
<keyword evidence="4" id="KW-0472">Membrane</keyword>
<keyword evidence="6" id="KW-1185">Reference proteome</keyword>
<dbReference type="EMBL" id="BSRI01000002">
    <property type="protein sequence ID" value="GLV59317.1"/>
    <property type="molecule type" value="Genomic_DNA"/>
</dbReference>
<gene>
    <name evidence="5" type="ORF">KDH_61440</name>
</gene>
<dbReference type="PANTHER" id="PTHR43630:SF1">
    <property type="entry name" value="POLY-BETA-1,6-N-ACETYL-D-GLUCOSAMINE SYNTHASE"/>
    <property type="match status" value="1"/>
</dbReference>
<keyword evidence="4" id="KW-1133">Transmembrane helix</keyword>
<comment type="similarity">
    <text evidence="1">Belongs to the glycosyltransferase 2 family.</text>
</comment>
<dbReference type="Proteomes" id="UP001344906">
    <property type="component" value="Unassembled WGS sequence"/>
</dbReference>
<evidence type="ECO:0000256" key="2">
    <source>
        <dbReference type="ARBA" id="ARBA00022676"/>
    </source>
</evidence>
<protein>
    <submittedName>
        <fullName evidence="5">Glucosaminyltransferase</fullName>
    </submittedName>
</protein>
<keyword evidence="2" id="KW-0328">Glycosyltransferase</keyword>
<sequence>MILAPWYSYDVWAKRRRYFARRNYRPLVSVIIPAWNEEVGLVSTLKTILASSYRPLEIVVVNDGSTDNSDSIMRAFIQRYQRSVQGSRNYANVIYHYQPNGGKGTALNTGISLAHGEIIITFDADSVVHEEAVEHFVSYFADPEVMAAAGNIMIGNTKTILGFIQSIEYFLGFQIKKAESLLGVVFVIGGAASAFRKEVFTRLGGYDTGTLTEDLDLSLRIQEAGMRIVYVPEAIVHTEGPTTLAGLRKQRLRWKRGRLEAFRMHRSSFFRTKGANKAFFWVILPMVIFGDIEIVLGSMYVLLLYLYSLLNHDFTLLLLTIVISTITFSLQLSEDRYFRKLSNFILAPLFWFFLHLATFVELDSLIKALYTYYRKHEVKWQKWQRTGVADS</sequence>
<dbReference type="PANTHER" id="PTHR43630">
    <property type="entry name" value="POLY-BETA-1,6-N-ACETYL-D-GLUCOSAMINE SYNTHASE"/>
    <property type="match status" value="1"/>
</dbReference>
<dbReference type="InterPro" id="IPR029044">
    <property type="entry name" value="Nucleotide-diphossugar_trans"/>
</dbReference>